<evidence type="ECO:0000256" key="2">
    <source>
        <dbReference type="SAM" id="SignalP"/>
    </source>
</evidence>
<dbReference type="SMART" id="SM00020">
    <property type="entry name" value="Tryp_SPc"/>
    <property type="match status" value="1"/>
</dbReference>
<evidence type="ECO:0000259" key="3">
    <source>
        <dbReference type="PROSITE" id="PS50240"/>
    </source>
</evidence>
<dbReference type="PANTHER" id="PTHR24252:SF7">
    <property type="entry name" value="HYALIN"/>
    <property type="match status" value="1"/>
</dbReference>
<keyword evidence="4" id="KW-0645">Protease</keyword>
<feature type="domain" description="Peptidase S1" evidence="3">
    <location>
        <begin position="80"/>
        <end position="269"/>
    </location>
</feature>
<dbReference type="PANTHER" id="PTHR24252">
    <property type="entry name" value="ACROSIN-RELATED"/>
    <property type="match status" value="1"/>
</dbReference>
<keyword evidence="4" id="KW-0378">Hydrolase</keyword>
<dbReference type="GO" id="GO:0006508">
    <property type="term" value="P:proteolysis"/>
    <property type="evidence" value="ECO:0007669"/>
    <property type="project" value="UniProtKB-KW"/>
</dbReference>
<evidence type="ECO:0000256" key="1">
    <source>
        <dbReference type="ARBA" id="ARBA00023157"/>
    </source>
</evidence>
<feature type="chain" id="PRO_5034020346" evidence="2">
    <location>
        <begin position="22"/>
        <end position="269"/>
    </location>
</feature>
<name>A0A8D9BBS9_9HEMI</name>
<keyword evidence="1" id="KW-1015">Disulfide bond</keyword>
<dbReference type="AlphaFoldDB" id="A0A8D9BBS9"/>
<sequence length="269" mass="30277">MITSSILLVFTVVSLIFVAIAVDLPKDEDEYRVYFNLAEKKCVEYSKLRIEDAPIALAPALRSGKRHLKVQCDILGMPLIVGGQRALYGEFPHQTELGYWEAGAPMEDVKWVCGGTLISERFVVTAAHCIVTRMGEPSFIRFGLITKLSYSVSDNIYKIARCFVHPNYTAEDMNDYDDIALVQIEDQVEFSETLRPACLNVNHDVKYKTALASGFGKLKYFDKRESLRLMKVVLDIFDGKTCLNLDKSYISSQLCATIMEGGKDTCQVR</sequence>
<feature type="signal peptide" evidence="2">
    <location>
        <begin position="1"/>
        <end position="21"/>
    </location>
</feature>
<dbReference type="InterPro" id="IPR009003">
    <property type="entry name" value="Peptidase_S1_PA"/>
</dbReference>
<organism evidence="4">
    <name type="scientific">Cacopsylla melanoneura</name>
    <dbReference type="NCBI Taxonomy" id="428564"/>
    <lineage>
        <taxon>Eukaryota</taxon>
        <taxon>Metazoa</taxon>
        <taxon>Ecdysozoa</taxon>
        <taxon>Arthropoda</taxon>
        <taxon>Hexapoda</taxon>
        <taxon>Insecta</taxon>
        <taxon>Pterygota</taxon>
        <taxon>Neoptera</taxon>
        <taxon>Paraneoptera</taxon>
        <taxon>Hemiptera</taxon>
        <taxon>Sternorrhyncha</taxon>
        <taxon>Psylloidea</taxon>
        <taxon>Psyllidae</taxon>
        <taxon>Psyllinae</taxon>
        <taxon>Cacopsylla</taxon>
    </lineage>
</organism>
<dbReference type="PROSITE" id="PS50240">
    <property type="entry name" value="TRYPSIN_DOM"/>
    <property type="match status" value="1"/>
</dbReference>
<dbReference type="InterPro" id="IPR001314">
    <property type="entry name" value="Peptidase_S1A"/>
</dbReference>
<reference evidence="4" key="1">
    <citation type="submission" date="2021-05" db="EMBL/GenBank/DDBJ databases">
        <authorList>
            <person name="Alioto T."/>
            <person name="Alioto T."/>
            <person name="Gomez Garrido J."/>
        </authorList>
    </citation>
    <scope>NUCLEOTIDE SEQUENCE</scope>
</reference>
<dbReference type="InterPro" id="IPR018114">
    <property type="entry name" value="TRYPSIN_HIS"/>
</dbReference>
<dbReference type="Gene3D" id="2.40.10.10">
    <property type="entry name" value="Trypsin-like serine proteases"/>
    <property type="match status" value="1"/>
</dbReference>
<accession>A0A8D9BBS9</accession>
<dbReference type="PRINTS" id="PR00722">
    <property type="entry name" value="CHYMOTRYPSIN"/>
</dbReference>
<dbReference type="GO" id="GO:0004252">
    <property type="term" value="F:serine-type endopeptidase activity"/>
    <property type="evidence" value="ECO:0007669"/>
    <property type="project" value="InterPro"/>
</dbReference>
<dbReference type="InterPro" id="IPR001254">
    <property type="entry name" value="Trypsin_dom"/>
</dbReference>
<keyword evidence="2" id="KW-0732">Signal</keyword>
<protein>
    <submittedName>
        <fullName evidence="4">Serine protease snake</fullName>
    </submittedName>
</protein>
<dbReference type="SUPFAM" id="SSF50494">
    <property type="entry name" value="Trypsin-like serine proteases"/>
    <property type="match status" value="1"/>
</dbReference>
<proteinExistence type="predicted"/>
<dbReference type="PROSITE" id="PS00134">
    <property type="entry name" value="TRYPSIN_HIS"/>
    <property type="match status" value="1"/>
</dbReference>
<dbReference type="Pfam" id="PF00089">
    <property type="entry name" value="Trypsin"/>
    <property type="match status" value="1"/>
</dbReference>
<dbReference type="InterPro" id="IPR043504">
    <property type="entry name" value="Peptidase_S1_PA_chymotrypsin"/>
</dbReference>
<dbReference type="FunFam" id="2.40.10.10:FF:000068">
    <property type="entry name" value="transmembrane protease serine 2"/>
    <property type="match status" value="1"/>
</dbReference>
<dbReference type="EMBL" id="HBUF01626509">
    <property type="protein sequence ID" value="CAG6782213.1"/>
    <property type="molecule type" value="Transcribed_RNA"/>
</dbReference>
<dbReference type="CDD" id="cd00190">
    <property type="entry name" value="Tryp_SPc"/>
    <property type="match status" value="1"/>
</dbReference>
<evidence type="ECO:0000313" key="4">
    <source>
        <dbReference type="EMBL" id="CAG6782213.1"/>
    </source>
</evidence>